<comment type="caution">
    <text evidence="2">The sequence shown here is derived from an EMBL/GenBank/DDBJ whole genome shotgun (WGS) entry which is preliminary data.</text>
</comment>
<dbReference type="Pfam" id="PF07589">
    <property type="entry name" value="PEP-CTERM"/>
    <property type="match status" value="1"/>
</dbReference>
<dbReference type="InterPro" id="IPR013424">
    <property type="entry name" value="Ice-binding_C"/>
</dbReference>
<evidence type="ECO:0000313" key="2">
    <source>
        <dbReference type="EMBL" id="NWK54678.1"/>
    </source>
</evidence>
<dbReference type="NCBIfam" id="TIGR03901">
    <property type="entry name" value="MYXO-CTERM"/>
    <property type="match status" value="1"/>
</dbReference>
<gene>
    <name evidence="2" type="ORF">HW115_03585</name>
</gene>
<dbReference type="AlphaFoldDB" id="A0A851GAA1"/>
<dbReference type="Proteomes" id="UP000557872">
    <property type="component" value="Unassembled WGS sequence"/>
</dbReference>
<name>A0A851GAA1_9BACT</name>
<accession>A0A851GAA1</accession>
<reference evidence="2 3" key="1">
    <citation type="submission" date="2020-07" db="EMBL/GenBank/DDBJ databases">
        <title>Roseicoccus Jingziensis gen. nov., sp. nov., isolated from coastal seawater.</title>
        <authorList>
            <person name="Feng X."/>
        </authorList>
    </citation>
    <scope>NUCLEOTIDE SEQUENCE [LARGE SCALE GENOMIC DNA]</scope>
    <source>
        <strain evidence="2 3">N1E253</strain>
    </source>
</reference>
<evidence type="ECO:0000259" key="1">
    <source>
        <dbReference type="Pfam" id="PF07589"/>
    </source>
</evidence>
<evidence type="ECO:0000313" key="3">
    <source>
        <dbReference type="Proteomes" id="UP000557872"/>
    </source>
</evidence>
<feature type="domain" description="Ice-binding protein C-terminal" evidence="1">
    <location>
        <begin position="131"/>
        <end position="153"/>
    </location>
</feature>
<dbReference type="EMBL" id="JACBAZ010000001">
    <property type="protein sequence ID" value="NWK54678.1"/>
    <property type="molecule type" value="Genomic_DNA"/>
</dbReference>
<sequence length="153" mass="16184">MIDRGGDLFLKDFASIDGALNDDQDLVFGGLAAVTGSFTFSLEDLSNQFGVVDVQLSINGGASFTNVLDDVTYGSTGNQAVVPFTSNGTDDVVVRFWVGGNEFGNTGGTTDSVRRNRIMSLNGFTLDATVVPEPSSSAFMGLAGLALLMRRRR</sequence>
<protein>
    <submittedName>
        <fullName evidence="2">PEP-CTERM sorting domain-containing protein</fullName>
    </submittedName>
</protein>
<dbReference type="NCBIfam" id="TIGR02595">
    <property type="entry name" value="PEP_CTERM"/>
    <property type="match status" value="1"/>
</dbReference>
<dbReference type="InterPro" id="IPR024038">
    <property type="entry name" value="MYXO-CTERM"/>
</dbReference>
<organism evidence="2 3">
    <name type="scientific">Oceaniferula marina</name>
    <dbReference type="NCBI Taxonomy" id="2748318"/>
    <lineage>
        <taxon>Bacteria</taxon>
        <taxon>Pseudomonadati</taxon>
        <taxon>Verrucomicrobiota</taxon>
        <taxon>Verrucomicrobiia</taxon>
        <taxon>Verrucomicrobiales</taxon>
        <taxon>Verrucomicrobiaceae</taxon>
        <taxon>Oceaniferula</taxon>
    </lineage>
</organism>
<keyword evidence="3" id="KW-1185">Reference proteome</keyword>
<proteinExistence type="predicted"/>